<dbReference type="EnsemblPlants" id="evm.model.10.855">
    <property type="protein sequence ID" value="cds.evm.model.10.855"/>
    <property type="gene ID" value="evm.TU.10.855"/>
</dbReference>
<reference evidence="1" key="1">
    <citation type="submission" date="2021-03" db="UniProtKB">
        <authorList>
            <consortium name="EnsemblPlants"/>
        </authorList>
    </citation>
    <scope>IDENTIFICATION</scope>
</reference>
<protein>
    <recommendedName>
        <fullName evidence="3">Retrotransposon Copia-like N-terminal domain-containing protein</fullName>
    </recommendedName>
</protein>
<dbReference type="Pfam" id="PF14223">
    <property type="entry name" value="Retrotran_gag_2"/>
    <property type="match status" value="1"/>
</dbReference>
<dbReference type="Gramene" id="evm.model.10.855">
    <property type="protein sequence ID" value="cds.evm.model.10.855"/>
    <property type="gene ID" value="evm.TU.10.855"/>
</dbReference>
<keyword evidence="2" id="KW-1185">Reference proteome</keyword>
<organism evidence="1 2">
    <name type="scientific">Cannabis sativa</name>
    <name type="common">Hemp</name>
    <name type="synonym">Marijuana</name>
    <dbReference type="NCBI Taxonomy" id="3483"/>
    <lineage>
        <taxon>Eukaryota</taxon>
        <taxon>Viridiplantae</taxon>
        <taxon>Streptophyta</taxon>
        <taxon>Embryophyta</taxon>
        <taxon>Tracheophyta</taxon>
        <taxon>Spermatophyta</taxon>
        <taxon>Magnoliopsida</taxon>
        <taxon>eudicotyledons</taxon>
        <taxon>Gunneridae</taxon>
        <taxon>Pentapetalae</taxon>
        <taxon>rosids</taxon>
        <taxon>fabids</taxon>
        <taxon>Rosales</taxon>
        <taxon>Cannabaceae</taxon>
        <taxon>Cannabis</taxon>
    </lineage>
</organism>
<name>A0A803QQM7_CANSA</name>
<sequence length="167" mass="19031">MASSSDATAHQCIVLTIMFVPPLQLNQNNYFFWRSQVLLAIRAHDLEGILLNQNSPQPRIRQAPESTTMVSNPGFNRWMHLDQFLLSGLMSTIFEYMIGHVVNCATAFEIWNTFEQLFGTASQAQKIHLMNQLQFTKKGSLPIDEYLLKMKSLVDGLRAVRSPITEE</sequence>
<dbReference type="PANTHER" id="PTHR47481:SF31">
    <property type="entry name" value="OS01G0873500 PROTEIN"/>
    <property type="match status" value="1"/>
</dbReference>
<proteinExistence type="predicted"/>
<evidence type="ECO:0000313" key="2">
    <source>
        <dbReference type="Proteomes" id="UP000596661"/>
    </source>
</evidence>
<dbReference type="PANTHER" id="PTHR47481">
    <property type="match status" value="1"/>
</dbReference>
<dbReference type="Proteomes" id="UP000596661">
    <property type="component" value="Unassembled WGS sequence"/>
</dbReference>
<evidence type="ECO:0008006" key="3">
    <source>
        <dbReference type="Google" id="ProtNLM"/>
    </source>
</evidence>
<accession>A0A803QQM7</accession>
<dbReference type="AlphaFoldDB" id="A0A803QQM7"/>
<evidence type="ECO:0000313" key="1">
    <source>
        <dbReference type="EnsemblPlants" id="cds.evm.model.10.855"/>
    </source>
</evidence>
<dbReference type="EMBL" id="UZAU01000813">
    <property type="status" value="NOT_ANNOTATED_CDS"/>
    <property type="molecule type" value="Genomic_DNA"/>
</dbReference>